<dbReference type="Proteomes" id="UP001521785">
    <property type="component" value="Unassembled WGS sequence"/>
</dbReference>
<keyword evidence="2" id="KW-0472">Membrane</keyword>
<evidence type="ECO:0000313" key="4">
    <source>
        <dbReference type="Proteomes" id="UP001521785"/>
    </source>
</evidence>
<proteinExistence type="predicted"/>
<feature type="transmembrane region" description="Helical" evidence="2">
    <location>
        <begin position="128"/>
        <end position="149"/>
    </location>
</feature>
<protein>
    <recommendedName>
        <fullName evidence="5">MARVEL domain-containing protein</fullName>
    </recommendedName>
</protein>
<feature type="transmembrane region" description="Helical" evidence="2">
    <location>
        <begin position="49"/>
        <end position="69"/>
    </location>
</feature>
<sequence>MSTSTTSYDPHRRPYDGPADSPTDTKRDQTGLLTRFVPDKVKYGKSYRWFLRFTHVFQVLSCVTSFGGFSQRLYKVYRLVNLIKTRRSVTGSFGAVEGILAAAVLYTISTMLLGWINKTANAGGRLVRWLWVLLDVLFVGAFIAVTALTRSSGELADPKYCYNPSSLSGNNGGDITSPTASRDETCNLVWGTFILAIAST</sequence>
<organism evidence="3 4">
    <name type="scientific">Paraconiothyrium brasiliense</name>
    <dbReference type="NCBI Taxonomy" id="300254"/>
    <lineage>
        <taxon>Eukaryota</taxon>
        <taxon>Fungi</taxon>
        <taxon>Dikarya</taxon>
        <taxon>Ascomycota</taxon>
        <taxon>Pezizomycotina</taxon>
        <taxon>Dothideomycetes</taxon>
        <taxon>Pleosporomycetidae</taxon>
        <taxon>Pleosporales</taxon>
        <taxon>Massarineae</taxon>
        <taxon>Didymosphaeriaceae</taxon>
        <taxon>Paraconiothyrium</taxon>
    </lineage>
</organism>
<gene>
    <name evidence="3" type="ORF">SLS60_006708</name>
</gene>
<keyword evidence="2" id="KW-1133">Transmembrane helix</keyword>
<feature type="transmembrane region" description="Helical" evidence="2">
    <location>
        <begin position="90"/>
        <end position="116"/>
    </location>
</feature>
<name>A0ABR3RBI8_9PLEO</name>
<keyword evidence="2" id="KW-0812">Transmembrane</keyword>
<evidence type="ECO:0000256" key="2">
    <source>
        <dbReference type="SAM" id="Phobius"/>
    </source>
</evidence>
<accession>A0ABR3RBI8</accession>
<comment type="caution">
    <text evidence="3">The sequence shown here is derived from an EMBL/GenBank/DDBJ whole genome shotgun (WGS) entry which is preliminary data.</text>
</comment>
<evidence type="ECO:0000313" key="3">
    <source>
        <dbReference type="EMBL" id="KAL1601793.1"/>
    </source>
</evidence>
<evidence type="ECO:0000256" key="1">
    <source>
        <dbReference type="SAM" id="MobiDB-lite"/>
    </source>
</evidence>
<reference evidence="3 4" key="1">
    <citation type="submission" date="2024-02" db="EMBL/GenBank/DDBJ databases">
        <title>De novo assembly and annotation of 12 fungi associated with fruit tree decline syndrome in Ontario, Canada.</title>
        <authorList>
            <person name="Sulman M."/>
            <person name="Ellouze W."/>
            <person name="Ilyukhin E."/>
        </authorList>
    </citation>
    <scope>NUCLEOTIDE SEQUENCE [LARGE SCALE GENOMIC DNA]</scope>
    <source>
        <strain evidence="3 4">M42-189</strain>
    </source>
</reference>
<evidence type="ECO:0008006" key="5">
    <source>
        <dbReference type="Google" id="ProtNLM"/>
    </source>
</evidence>
<keyword evidence="4" id="KW-1185">Reference proteome</keyword>
<dbReference type="EMBL" id="JAKJXO020000008">
    <property type="protein sequence ID" value="KAL1601793.1"/>
    <property type="molecule type" value="Genomic_DNA"/>
</dbReference>
<feature type="region of interest" description="Disordered" evidence="1">
    <location>
        <begin position="1"/>
        <end position="28"/>
    </location>
</feature>